<comment type="caution">
    <text evidence="1">The sequence shown here is derived from an EMBL/GenBank/DDBJ whole genome shotgun (WGS) entry which is preliminary data.</text>
</comment>
<name>A0A2S6H4V2_9GAMM</name>
<dbReference type="Proteomes" id="UP000240010">
    <property type="component" value="Unassembled WGS sequence"/>
</dbReference>
<dbReference type="AlphaFoldDB" id="A0A2S6H4V2"/>
<evidence type="ECO:0000313" key="2">
    <source>
        <dbReference type="Proteomes" id="UP000240010"/>
    </source>
</evidence>
<gene>
    <name evidence="1" type="ORF">B0F87_11838</name>
</gene>
<sequence>MAFCNPVTAKMVDFIREVGIEVIEKPFNEETFIPGIYIEKGKLLVDEEKLLYPGDLLHEAGHIAMVPSHLRHYATGNVGKIDEIDNSYEVEAIAWSWAAVVALGIDHEILFHNNGYKGASQSLLFNFRMGVYIGFKGIEDAGMAYTNNKAAELGIEPFPIMQKWLRD</sequence>
<reference evidence="1 2" key="1">
    <citation type="submission" date="2018-02" db="EMBL/GenBank/DDBJ databases">
        <title>Subsurface microbial communities from deep shales in Ohio and West Virginia, USA.</title>
        <authorList>
            <person name="Wrighton K."/>
        </authorList>
    </citation>
    <scope>NUCLEOTIDE SEQUENCE [LARGE SCALE GENOMIC DNA]</scope>
    <source>
        <strain evidence="1 2">OWC-DMM</strain>
    </source>
</reference>
<dbReference type="RefSeq" id="WP_104430445.1">
    <property type="nucleotide sequence ID" value="NZ_PTIZ01000018.1"/>
</dbReference>
<organism evidence="1 2">
    <name type="scientific">Methylobacter tundripaludum</name>
    <dbReference type="NCBI Taxonomy" id="173365"/>
    <lineage>
        <taxon>Bacteria</taxon>
        <taxon>Pseudomonadati</taxon>
        <taxon>Pseudomonadota</taxon>
        <taxon>Gammaproteobacteria</taxon>
        <taxon>Methylococcales</taxon>
        <taxon>Methylococcaceae</taxon>
        <taxon>Methylobacter</taxon>
    </lineage>
</organism>
<proteinExistence type="predicted"/>
<protein>
    <submittedName>
        <fullName evidence="1">Uncharacterized protein</fullName>
    </submittedName>
</protein>
<accession>A0A2S6H4V2</accession>
<evidence type="ECO:0000313" key="1">
    <source>
        <dbReference type="EMBL" id="PPK72518.1"/>
    </source>
</evidence>
<dbReference type="EMBL" id="PTIZ01000018">
    <property type="protein sequence ID" value="PPK72518.1"/>
    <property type="molecule type" value="Genomic_DNA"/>
</dbReference>